<evidence type="ECO:0000313" key="4">
    <source>
        <dbReference type="Proteomes" id="UP000542353"/>
    </source>
</evidence>
<feature type="coiled-coil region" evidence="1">
    <location>
        <begin position="579"/>
        <end position="606"/>
    </location>
</feature>
<dbReference type="EMBL" id="JACHIH010000010">
    <property type="protein sequence ID" value="MBB5047273.1"/>
    <property type="molecule type" value="Genomic_DNA"/>
</dbReference>
<dbReference type="Proteomes" id="UP000542353">
    <property type="component" value="Unassembled WGS sequence"/>
</dbReference>
<dbReference type="InterPro" id="IPR027417">
    <property type="entry name" value="P-loop_NTPase"/>
</dbReference>
<accession>A0A7W7Z3D8</accession>
<protein>
    <submittedName>
        <fullName evidence="3">Uncharacterized protein (TIGR02680 family)</fullName>
    </submittedName>
</protein>
<evidence type="ECO:0000256" key="1">
    <source>
        <dbReference type="SAM" id="Coils"/>
    </source>
</evidence>
<keyword evidence="1" id="KW-0175">Coiled coil</keyword>
<dbReference type="RefSeq" id="WP_184256945.1">
    <property type="nucleotide sequence ID" value="NZ_JACHIH010000010.1"/>
</dbReference>
<evidence type="ECO:0000313" key="3">
    <source>
        <dbReference type="EMBL" id="MBB5047273.1"/>
    </source>
</evidence>
<feature type="coiled-coil region" evidence="1">
    <location>
        <begin position="394"/>
        <end position="421"/>
    </location>
</feature>
<keyword evidence="4" id="KW-1185">Reference proteome</keyword>
<gene>
    <name evidence="3" type="ORF">HNR60_002027</name>
</gene>
<name>A0A7W7Z3D8_9BRAD</name>
<sequence length="1392" mass="152787">MNDRPTSFLAETARPALPIPTRTRWQPLRLGLVELFHYDSEEFWFRDGHLLLRGNNGTGKSKVLSLTLPFLLDAQLKSSRVEPDGDSGKKMAWNLLMGSYDRRIGYAWIEFGRLAEDGTPHYLTLGAGLSAAAARPQVESWFFVLDDSDAAPRLNQDLWLISEQRNVLTKERLRDALQGRGQLFDTASSYRRAVDERLFRLGARRYDALMDTLIQLRQPQLSKKPDETALSNALTEALPPLPTELLGDVAEALGQLEEDRRQLEEYQTLARAIDRFEQRYRIYAGTQTRRQARALRQAQTEFDNASRARGEAQAGLAQALAAEALAQDAQDEAERALKRDQARLETLRSGPGMEDANRLETAARDAAARQRASQAAATAADEAARRLTRSVGETAQAAQRMAQAERQLAELRRDGAAYAASAGIAVAHGGNPLASCDAAALTELTPHAFEAARSELAALVAERRDQIAVLRRRQAEVAAAETLHAQHQAARDERRDAAEAAANRREQADAAVERQGQNLVQDWERHFAGLTQLRIDPDDGLAALTALADWVVALQGDNPARQALQAAQQQASVSFAQRRVTLDAQQQNLEIERAALQDECSRLEAGVDTSPPQPAIRDANTRTARQGAPLWQLVDFHDVVTATQRAGLEAALEAAGLLDAWISPDGALQTGDGGRPLHDTQLMRRSPHSQSLGDWLQADVPADSPVSADVIAAILSGIACADDDPIDSEAWVAPDGRFRLGALTGAWDKPTAAYIGYAARTAARAKRLAEIAERLTLIAAQLAALQAMAAQLARDQDRAAEEWRSAPSDEALRHAHLAATACARDAQDALRRLAEADVRCRDAEQALQTVRQRLAADAADLRLPASPADLPAIAAALDNYRDAQLQLAQVAQELRFALLDLQRQRDRESEAREHLATQQEQLATARIEAEEAATRLGVLREAVGAMVEQLQRQLAAAVAAVKAGDDALKGAREALISSGKASAVAGEKSKTAETTFTESSEARAEAIARFQHFAATGLLSAALPQAELPDMASAWTIDPALTLARRAEQALSERKDDEESWARVQREMATDLTELQRALSALGHQAQAETTDWGLTVHIVYQNRPEPPARLAVRLAEEIAQRSELLTANERAVLENHLQAEIASEVQRLLQAAEVQRDAINKELHSRPTSTGVRYRLLWQPLPEDEGAPVGLDAARKRLLNTSADLWSAEDRRVVGAMLQKRIAAERERTDLGFGRDGGGSLIEQLARALDYRRWHRFRVERWQDGHWRKLSGPASSGERALGLTVPLFAAIASFYGQGSSAQAPRLMLLDEAFAGIDDSARAHCMGLIREFDLDFVITSEREWGCYAELPGVAICQLQRREGIDAVFVSRWNWDGRAKSRDEDPDRRFAPT</sequence>
<organism evidence="3 4">
    <name type="scientific">Rhodopseudomonas rhenobacensis</name>
    <dbReference type="NCBI Taxonomy" id="87461"/>
    <lineage>
        <taxon>Bacteria</taxon>
        <taxon>Pseudomonadati</taxon>
        <taxon>Pseudomonadota</taxon>
        <taxon>Alphaproteobacteria</taxon>
        <taxon>Hyphomicrobiales</taxon>
        <taxon>Nitrobacteraceae</taxon>
        <taxon>Rhodopseudomonas</taxon>
    </lineage>
</organism>
<dbReference type="NCBIfam" id="TIGR02680">
    <property type="entry name" value="TIGR02680 family protein"/>
    <property type="match status" value="1"/>
</dbReference>
<feature type="coiled-coil region" evidence="1">
    <location>
        <begin position="826"/>
        <end position="935"/>
    </location>
</feature>
<reference evidence="3 4" key="1">
    <citation type="submission" date="2020-08" db="EMBL/GenBank/DDBJ databases">
        <title>Genomic Encyclopedia of Type Strains, Phase IV (KMG-IV): sequencing the most valuable type-strain genomes for metagenomic binning, comparative biology and taxonomic classification.</title>
        <authorList>
            <person name="Goeker M."/>
        </authorList>
    </citation>
    <scope>NUCLEOTIDE SEQUENCE [LARGE SCALE GENOMIC DNA]</scope>
    <source>
        <strain evidence="3 4">DSM 12706</strain>
    </source>
</reference>
<feature type="region of interest" description="Disordered" evidence="2">
    <location>
        <begin position="483"/>
        <end position="504"/>
    </location>
</feature>
<feature type="compositionally biased region" description="Basic and acidic residues" evidence="2">
    <location>
        <begin position="489"/>
        <end position="504"/>
    </location>
</feature>
<proteinExistence type="predicted"/>
<dbReference type="Pfam" id="PF13558">
    <property type="entry name" value="SbcC_Walker_B"/>
    <property type="match status" value="1"/>
</dbReference>
<dbReference type="InterPro" id="IPR013496">
    <property type="entry name" value="CHP02680"/>
</dbReference>
<dbReference type="SUPFAM" id="SSF52540">
    <property type="entry name" value="P-loop containing nucleoside triphosphate hydrolases"/>
    <property type="match status" value="1"/>
</dbReference>
<comment type="caution">
    <text evidence="3">The sequence shown here is derived from an EMBL/GenBank/DDBJ whole genome shotgun (WGS) entry which is preliminary data.</text>
</comment>
<evidence type="ECO:0000256" key="2">
    <source>
        <dbReference type="SAM" id="MobiDB-lite"/>
    </source>
</evidence>